<dbReference type="RefSeq" id="WP_350379947.1">
    <property type="nucleotide sequence ID" value="NZ_JBELQD010000025.1"/>
</dbReference>
<evidence type="ECO:0000256" key="1">
    <source>
        <dbReference type="SAM" id="Phobius"/>
    </source>
</evidence>
<name>A0ABV1R6Q7_9HYPH</name>
<keyword evidence="1" id="KW-0812">Transmembrane</keyword>
<evidence type="ECO:0000313" key="3">
    <source>
        <dbReference type="Proteomes" id="UP001432995"/>
    </source>
</evidence>
<proteinExistence type="predicted"/>
<keyword evidence="1" id="KW-0472">Membrane</keyword>
<accession>A0ABV1R6Q7</accession>
<comment type="caution">
    <text evidence="2">The sequence shown here is derived from an EMBL/GenBank/DDBJ whole genome shotgun (WGS) entry which is preliminary data.</text>
</comment>
<evidence type="ECO:0000313" key="2">
    <source>
        <dbReference type="EMBL" id="MER2290533.1"/>
    </source>
</evidence>
<dbReference type="EMBL" id="JBELQD010000025">
    <property type="protein sequence ID" value="MER2290533.1"/>
    <property type="molecule type" value="Genomic_DNA"/>
</dbReference>
<sequence>MEWNLRGICIFVLSGFVVTNATIRKSDPMWVDLIIRYLRLAVPATLSALVGWVLLSSLPNAATELSQVTGSRWLQWTYQGEIPGFLSAAYNGLVDVFAYGGSYYNNVLWTMRPEFFGSIACFAICFFDNVKVRLAATTIFAAAALLSRHFEYECFVFGIYLREAWASGRLPSTFPLSVLLIGLVIGSQSGDAASVLGLDWLPSILNPSGKGGAPLPDRCNIRCLRVHAFSHYDQRPI</sequence>
<reference evidence="2" key="1">
    <citation type="submission" date="2024-06" db="EMBL/GenBank/DDBJ databases">
        <authorList>
            <person name="Campbell A.G."/>
        </authorList>
    </citation>
    <scope>NUCLEOTIDE SEQUENCE</scope>
    <source>
        <strain evidence="2">EM17</strain>
    </source>
</reference>
<feature type="transmembrane region" description="Helical" evidence="1">
    <location>
        <begin position="37"/>
        <end position="55"/>
    </location>
</feature>
<organism evidence="2 3">
    <name type="scientific">Methylobacterium brachiatum</name>
    <dbReference type="NCBI Taxonomy" id="269660"/>
    <lineage>
        <taxon>Bacteria</taxon>
        <taxon>Pseudomonadati</taxon>
        <taxon>Pseudomonadota</taxon>
        <taxon>Alphaproteobacteria</taxon>
        <taxon>Hyphomicrobiales</taxon>
        <taxon>Methylobacteriaceae</taxon>
        <taxon>Methylobacterium</taxon>
    </lineage>
</organism>
<protein>
    <recommendedName>
        <fullName evidence="4">EpsG family protein</fullName>
    </recommendedName>
</protein>
<gene>
    <name evidence="2" type="ORF">ABS770_19920</name>
</gene>
<evidence type="ECO:0008006" key="4">
    <source>
        <dbReference type="Google" id="ProtNLM"/>
    </source>
</evidence>
<keyword evidence="3" id="KW-1185">Reference proteome</keyword>
<keyword evidence="1" id="KW-1133">Transmembrane helix</keyword>
<dbReference type="Proteomes" id="UP001432995">
    <property type="component" value="Unassembled WGS sequence"/>
</dbReference>